<protein>
    <recommendedName>
        <fullName evidence="13">TonB-dependent receptor plug domain-containing protein</fullName>
    </recommendedName>
</protein>
<feature type="domain" description="TonB-dependent receptor plug" evidence="13">
    <location>
        <begin position="51"/>
        <end position="158"/>
    </location>
</feature>
<dbReference type="Proteomes" id="UP000052268">
    <property type="component" value="Unassembled WGS sequence"/>
</dbReference>
<keyword evidence="10 11" id="KW-0998">Cell outer membrane</keyword>
<keyword evidence="12" id="KW-0732">Signal</keyword>
<evidence type="ECO:0000259" key="13">
    <source>
        <dbReference type="Pfam" id="PF07715"/>
    </source>
</evidence>
<gene>
    <name evidence="14" type="ORF">V474_04545</name>
</gene>
<evidence type="ECO:0000256" key="6">
    <source>
        <dbReference type="ARBA" id="ARBA00023004"/>
    </source>
</evidence>
<keyword evidence="8" id="KW-0798">TonB box</keyword>
<evidence type="ECO:0000313" key="14">
    <source>
        <dbReference type="EMBL" id="KMS51511.1"/>
    </source>
</evidence>
<dbReference type="GO" id="GO:0009279">
    <property type="term" value="C:cell outer membrane"/>
    <property type="evidence" value="ECO:0007669"/>
    <property type="project" value="UniProtKB-SubCell"/>
</dbReference>
<keyword evidence="9 11" id="KW-0472">Membrane</keyword>
<comment type="caution">
    <text evidence="14">The sequence shown here is derived from an EMBL/GenBank/DDBJ whole genome shotgun (WGS) entry which is preliminary data.</text>
</comment>
<feature type="chain" id="PRO_5005291367" description="TonB-dependent receptor plug domain-containing protein" evidence="12">
    <location>
        <begin position="26"/>
        <end position="216"/>
    </location>
</feature>
<evidence type="ECO:0000256" key="10">
    <source>
        <dbReference type="ARBA" id="ARBA00023237"/>
    </source>
</evidence>
<keyword evidence="7" id="KW-0406">Ion transport</keyword>
<dbReference type="PANTHER" id="PTHR32552">
    <property type="entry name" value="FERRICHROME IRON RECEPTOR-RELATED"/>
    <property type="match status" value="1"/>
</dbReference>
<keyword evidence="3 11" id="KW-1134">Transmembrane beta strand</keyword>
<keyword evidence="4" id="KW-0410">Iron transport</keyword>
<evidence type="ECO:0000256" key="8">
    <source>
        <dbReference type="ARBA" id="ARBA00023077"/>
    </source>
</evidence>
<proteinExistence type="inferred from homology"/>
<evidence type="ECO:0000256" key="2">
    <source>
        <dbReference type="ARBA" id="ARBA00022448"/>
    </source>
</evidence>
<feature type="signal peptide" evidence="12">
    <location>
        <begin position="1"/>
        <end position="25"/>
    </location>
</feature>
<comment type="subcellular location">
    <subcellularLocation>
        <location evidence="1 11">Cell outer membrane</location>
        <topology evidence="1 11">Multi-pass membrane protein</topology>
    </subcellularLocation>
</comment>
<dbReference type="GO" id="GO:0006826">
    <property type="term" value="P:iron ion transport"/>
    <property type="evidence" value="ECO:0007669"/>
    <property type="project" value="UniProtKB-KW"/>
</dbReference>
<evidence type="ECO:0000256" key="7">
    <source>
        <dbReference type="ARBA" id="ARBA00023065"/>
    </source>
</evidence>
<comment type="similarity">
    <text evidence="11">Belongs to the TonB-dependent receptor family.</text>
</comment>
<sequence length="216" mass="22501">MMKMLKTALYLAGAAILPHAAHGQAAPADQGNGLNSVSDIVVTAQKRAQSLSTVPMSVTALTGEQLAARGINDVQDLAKVTPGLNFVQSGSGVPVYSLRGVGFYDTAVGARPTVSVYVDEAPLPFSVMTTGAAFDLERVEVLKGPQGTLFGQNATGGAINYIAAKPRDELGAGVTASFARFNTLDAQGYGLCCKDWRQSEVGCRSAPIRRLLRNGG</sequence>
<evidence type="ECO:0000313" key="15">
    <source>
        <dbReference type="Proteomes" id="UP000052268"/>
    </source>
</evidence>
<dbReference type="InterPro" id="IPR036942">
    <property type="entry name" value="Beta-barrel_TonB_sf"/>
</dbReference>
<name>A0A0J7XHM5_9SPHN</name>
<dbReference type="InterPro" id="IPR039426">
    <property type="entry name" value="TonB-dep_rcpt-like"/>
</dbReference>
<keyword evidence="6" id="KW-0408">Iron</keyword>
<evidence type="ECO:0000256" key="5">
    <source>
        <dbReference type="ARBA" id="ARBA00022692"/>
    </source>
</evidence>
<keyword evidence="5 11" id="KW-0812">Transmembrane</keyword>
<evidence type="ECO:0000256" key="9">
    <source>
        <dbReference type="ARBA" id="ARBA00023136"/>
    </source>
</evidence>
<evidence type="ECO:0000256" key="12">
    <source>
        <dbReference type="SAM" id="SignalP"/>
    </source>
</evidence>
<dbReference type="PATRIC" id="fig|1114963.3.peg.4543"/>
<accession>A0A0J7XHM5</accession>
<evidence type="ECO:0000256" key="11">
    <source>
        <dbReference type="PROSITE-ProRule" id="PRU01360"/>
    </source>
</evidence>
<dbReference type="Gene3D" id="2.40.170.20">
    <property type="entry name" value="TonB-dependent receptor, beta-barrel domain"/>
    <property type="match status" value="1"/>
</dbReference>
<evidence type="ECO:0000256" key="3">
    <source>
        <dbReference type="ARBA" id="ARBA00022452"/>
    </source>
</evidence>
<evidence type="ECO:0000256" key="4">
    <source>
        <dbReference type="ARBA" id="ARBA00022496"/>
    </source>
</evidence>
<keyword evidence="2 11" id="KW-0813">Transport</keyword>
<evidence type="ECO:0000256" key="1">
    <source>
        <dbReference type="ARBA" id="ARBA00004571"/>
    </source>
</evidence>
<reference evidence="14 15" key="1">
    <citation type="journal article" date="2015" name="G3 (Bethesda)">
        <title>Insights into Ongoing Evolution of the Hexachlorocyclohexane Catabolic Pathway from Comparative Genomics of Ten Sphingomonadaceae Strains.</title>
        <authorList>
            <person name="Pearce S.L."/>
            <person name="Oakeshott J.G."/>
            <person name="Pandey G."/>
        </authorList>
    </citation>
    <scope>NUCLEOTIDE SEQUENCE [LARGE SCALE GENOMIC DNA]</scope>
    <source>
        <strain evidence="14 15">LL02</strain>
    </source>
</reference>
<dbReference type="Pfam" id="PF07715">
    <property type="entry name" value="Plug"/>
    <property type="match status" value="1"/>
</dbReference>
<dbReference type="AlphaFoldDB" id="A0A0J7XHM5"/>
<dbReference type="PANTHER" id="PTHR32552:SF81">
    <property type="entry name" value="TONB-DEPENDENT OUTER MEMBRANE RECEPTOR"/>
    <property type="match status" value="1"/>
</dbReference>
<dbReference type="PROSITE" id="PS52016">
    <property type="entry name" value="TONB_DEPENDENT_REC_3"/>
    <property type="match status" value="1"/>
</dbReference>
<dbReference type="SUPFAM" id="SSF56935">
    <property type="entry name" value="Porins"/>
    <property type="match status" value="1"/>
</dbReference>
<organism evidence="14 15">
    <name type="scientific">Novosphingobium barchaimii LL02</name>
    <dbReference type="NCBI Taxonomy" id="1114963"/>
    <lineage>
        <taxon>Bacteria</taxon>
        <taxon>Pseudomonadati</taxon>
        <taxon>Pseudomonadota</taxon>
        <taxon>Alphaproteobacteria</taxon>
        <taxon>Sphingomonadales</taxon>
        <taxon>Sphingomonadaceae</taxon>
        <taxon>Novosphingobium</taxon>
    </lineage>
</organism>
<dbReference type="EMBL" id="JACU01000012">
    <property type="protein sequence ID" value="KMS51511.1"/>
    <property type="molecule type" value="Genomic_DNA"/>
</dbReference>
<keyword evidence="15" id="KW-1185">Reference proteome</keyword>
<dbReference type="InterPro" id="IPR012910">
    <property type="entry name" value="Plug_dom"/>
</dbReference>